<dbReference type="InterPro" id="IPR031311">
    <property type="entry name" value="CHIT_BIND_RR_consensus"/>
</dbReference>
<protein>
    <submittedName>
        <fullName evidence="3">Uncharacterized protein</fullName>
    </submittedName>
</protein>
<dbReference type="PROSITE" id="PS00233">
    <property type="entry name" value="CHIT_BIND_RR_1"/>
    <property type="match status" value="1"/>
</dbReference>
<name>A0A067QRD8_ZOONE</name>
<dbReference type="EMBL" id="KK853029">
    <property type="protein sequence ID" value="KDR12276.1"/>
    <property type="molecule type" value="Genomic_DNA"/>
</dbReference>
<dbReference type="AlphaFoldDB" id="A0A067QRD8"/>
<dbReference type="InterPro" id="IPR000618">
    <property type="entry name" value="Insect_cuticle"/>
</dbReference>
<keyword evidence="1 2" id="KW-0193">Cuticle</keyword>
<proteinExistence type="predicted"/>
<evidence type="ECO:0000313" key="4">
    <source>
        <dbReference type="Proteomes" id="UP000027135"/>
    </source>
</evidence>
<reference evidence="3 4" key="1">
    <citation type="journal article" date="2014" name="Nat. Commun.">
        <title>Molecular traces of alternative social organization in a termite genome.</title>
        <authorList>
            <person name="Terrapon N."/>
            <person name="Li C."/>
            <person name="Robertson H.M."/>
            <person name="Ji L."/>
            <person name="Meng X."/>
            <person name="Booth W."/>
            <person name="Chen Z."/>
            <person name="Childers C.P."/>
            <person name="Glastad K.M."/>
            <person name="Gokhale K."/>
            <person name="Gowin J."/>
            <person name="Gronenberg W."/>
            <person name="Hermansen R.A."/>
            <person name="Hu H."/>
            <person name="Hunt B.G."/>
            <person name="Huylmans A.K."/>
            <person name="Khalil S.M."/>
            <person name="Mitchell R.D."/>
            <person name="Munoz-Torres M.C."/>
            <person name="Mustard J.A."/>
            <person name="Pan H."/>
            <person name="Reese J.T."/>
            <person name="Scharf M.E."/>
            <person name="Sun F."/>
            <person name="Vogel H."/>
            <person name="Xiao J."/>
            <person name="Yang W."/>
            <person name="Yang Z."/>
            <person name="Yang Z."/>
            <person name="Zhou J."/>
            <person name="Zhu J."/>
            <person name="Brent C.S."/>
            <person name="Elsik C.G."/>
            <person name="Goodisman M.A."/>
            <person name="Liberles D.A."/>
            <person name="Roe R.M."/>
            <person name="Vargo E.L."/>
            <person name="Vilcinskas A."/>
            <person name="Wang J."/>
            <person name="Bornberg-Bauer E."/>
            <person name="Korb J."/>
            <person name="Zhang G."/>
            <person name="Liebig J."/>
        </authorList>
    </citation>
    <scope>NUCLEOTIDE SEQUENCE [LARGE SCALE GENOMIC DNA]</scope>
    <source>
        <tissue evidence="3">Whole organism</tissue>
    </source>
</reference>
<evidence type="ECO:0000256" key="2">
    <source>
        <dbReference type="PROSITE-ProRule" id="PRU00497"/>
    </source>
</evidence>
<dbReference type="OMA" id="HGHNEDG"/>
<keyword evidence="4" id="KW-1185">Reference proteome</keyword>
<dbReference type="eggNOG" id="ENOG502S1RB">
    <property type="taxonomic scope" value="Eukaryota"/>
</dbReference>
<gene>
    <name evidence="3" type="ORF">L798_13765</name>
</gene>
<sequence>MKLLYRFNYTVGFHGHNEDGYRNGDKVGGYFVNGRNGISTQVKYVANEFGYQPNVTFIPLGPDSPDTPKEDSEKNYGLKGYAFEWFYRR</sequence>
<dbReference type="Proteomes" id="UP000027135">
    <property type="component" value="Unassembled WGS sequence"/>
</dbReference>
<dbReference type="PROSITE" id="PS51155">
    <property type="entry name" value="CHIT_BIND_RR_2"/>
    <property type="match status" value="1"/>
</dbReference>
<evidence type="ECO:0000313" key="3">
    <source>
        <dbReference type="EMBL" id="KDR12276.1"/>
    </source>
</evidence>
<accession>A0A067QRD8</accession>
<dbReference type="InParanoid" id="A0A067QRD8"/>
<evidence type="ECO:0000256" key="1">
    <source>
        <dbReference type="ARBA" id="ARBA00022460"/>
    </source>
</evidence>
<dbReference type="GO" id="GO:0042302">
    <property type="term" value="F:structural constituent of cuticle"/>
    <property type="evidence" value="ECO:0007669"/>
    <property type="project" value="UniProtKB-UniRule"/>
</dbReference>
<organism evidence="3 4">
    <name type="scientific">Zootermopsis nevadensis</name>
    <name type="common">Dampwood termite</name>
    <dbReference type="NCBI Taxonomy" id="136037"/>
    <lineage>
        <taxon>Eukaryota</taxon>
        <taxon>Metazoa</taxon>
        <taxon>Ecdysozoa</taxon>
        <taxon>Arthropoda</taxon>
        <taxon>Hexapoda</taxon>
        <taxon>Insecta</taxon>
        <taxon>Pterygota</taxon>
        <taxon>Neoptera</taxon>
        <taxon>Polyneoptera</taxon>
        <taxon>Dictyoptera</taxon>
        <taxon>Blattodea</taxon>
        <taxon>Blattoidea</taxon>
        <taxon>Termitoidae</taxon>
        <taxon>Termopsidae</taxon>
        <taxon>Zootermopsis</taxon>
    </lineage>
</organism>
<dbReference type="Pfam" id="PF00379">
    <property type="entry name" value="Chitin_bind_4"/>
    <property type="match status" value="1"/>
</dbReference>